<dbReference type="STRING" id="6832.A0A553PBC4"/>
<gene>
    <name evidence="10" type="ORF">TCAL_08389</name>
</gene>
<dbReference type="SUPFAM" id="SSF89942">
    <property type="entry name" value="eEF1-gamma domain"/>
    <property type="match status" value="1"/>
</dbReference>
<dbReference type="AlphaFoldDB" id="A0A553PBC4"/>
<dbReference type="InterPro" id="IPR036433">
    <property type="entry name" value="EF1B_G_C_sf"/>
</dbReference>
<dbReference type="PANTHER" id="PTHR43986">
    <property type="entry name" value="ELONGATION FACTOR 1-GAMMA"/>
    <property type="match status" value="1"/>
</dbReference>
<sequence>FPLGKVPTFEDDSGVCLFESNAIAYHVANEALRGSDPVQKALVQQWISFAESEVLPAACTWVFQVLGLMQTNKNAQEKAKDELKVALKMLDNTLLHATFLVGERLTLADITVMCNLLLAFRFVFDPQYRQTIPNIVRWFNTIINQPNVKAVIGSVKLCEKVGASAAPAAKKDNKKKEDKKPAPAPAAAAAPAPAGDGLSMPSEKTKDPLSALPKGNFDMDDFKRFYSNNDEDKSVPYFWEKFDPEHYSIWRCDYKYNDELAMVFMSCNLIGGMFQRLEKLRKNAFASVCLFGENNKSAISGIWVWRGHDLCFDLSEDWQIDYNSYDWKKLDAKDAETKKLVDQYFKWEGEDKNGLKFNQGKIFK</sequence>
<dbReference type="CDD" id="cd03181">
    <property type="entry name" value="GST_C_EF1Bgamma_like"/>
    <property type="match status" value="1"/>
</dbReference>
<dbReference type="InterPro" id="IPR004046">
    <property type="entry name" value="GST_C"/>
</dbReference>
<dbReference type="Pfam" id="PF00647">
    <property type="entry name" value="EF1G"/>
    <property type="match status" value="1"/>
</dbReference>
<reference evidence="10 11" key="1">
    <citation type="journal article" date="2018" name="Nat. Ecol. Evol.">
        <title>Genomic signatures of mitonuclear coevolution across populations of Tigriopus californicus.</title>
        <authorList>
            <person name="Barreto F.S."/>
            <person name="Watson E.T."/>
            <person name="Lima T.G."/>
            <person name="Willett C.S."/>
            <person name="Edmands S."/>
            <person name="Li W."/>
            <person name="Burton R.S."/>
        </authorList>
    </citation>
    <scope>NUCLEOTIDE SEQUENCE [LARGE SCALE GENOMIC DNA]</scope>
    <source>
        <strain evidence="10 11">San Diego</strain>
    </source>
</reference>
<dbReference type="SUPFAM" id="SSF52833">
    <property type="entry name" value="Thioredoxin-like"/>
    <property type="match status" value="1"/>
</dbReference>
<comment type="similarity">
    <text evidence="5">Belongs to the GST superfamily.</text>
</comment>
<dbReference type="PANTHER" id="PTHR43986:SF1">
    <property type="entry name" value="ELONGATION FACTOR 1-GAMMA"/>
    <property type="match status" value="1"/>
</dbReference>
<protein>
    <recommendedName>
        <fullName evidence="3">eEF-1B gamma</fullName>
    </recommendedName>
</protein>
<dbReference type="SFLD" id="SFLDS00019">
    <property type="entry name" value="Glutathione_Transferase_(cytos"/>
    <property type="match status" value="1"/>
</dbReference>
<dbReference type="SMART" id="SM01183">
    <property type="entry name" value="EF1G"/>
    <property type="match status" value="1"/>
</dbReference>
<organism evidence="10 11">
    <name type="scientific">Tigriopus californicus</name>
    <name type="common">Marine copepod</name>
    <dbReference type="NCBI Taxonomy" id="6832"/>
    <lineage>
        <taxon>Eukaryota</taxon>
        <taxon>Metazoa</taxon>
        <taxon>Ecdysozoa</taxon>
        <taxon>Arthropoda</taxon>
        <taxon>Crustacea</taxon>
        <taxon>Multicrustacea</taxon>
        <taxon>Hexanauplia</taxon>
        <taxon>Copepoda</taxon>
        <taxon>Harpacticoida</taxon>
        <taxon>Harpacticidae</taxon>
        <taxon>Tigriopus</taxon>
    </lineage>
</organism>
<dbReference type="FunFam" id="1.20.1050.10:FF:000006">
    <property type="entry name" value="Elongation factor 1 gamma"/>
    <property type="match status" value="1"/>
</dbReference>
<dbReference type="InterPro" id="IPR004045">
    <property type="entry name" value="Glutathione_S-Trfase_N"/>
</dbReference>
<dbReference type="Pfam" id="PF02798">
    <property type="entry name" value="GST_N"/>
    <property type="match status" value="1"/>
</dbReference>
<evidence type="ECO:0000313" key="11">
    <source>
        <dbReference type="Proteomes" id="UP000318571"/>
    </source>
</evidence>
<dbReference type="Gene3D" id="3.30.70.1010">
    <property type="entry name" value="Translation elongation factor EF1B, gamma chain, conserved domain"/>
    <property type="match status" value="1"/>
</dbReference>
<evidence type="ECO:0000259" key="7">
    <source>
        <dbReference type="PROSITE" id="PS50040"/>
    </source>
</evidence>
<keyword evidence="1 4" id="KW-0251">Elongation factor</keyword>
<dbReference type="InterPro" id="IPR010987">
    <property type="entry name" value="Glutathione-S-Trfase_C-like"/>
</dbReference>
<dbReference type="GO" id="GO:0005634">
    <property type="term" value="C:nucleus"/>
    <property type="evidence" value="ECO:0007669"/>
    <property type="project" value="TreeGrafter"/>
</dbReference>
<dbReference type="GO" id="GO:0003746">
    <property type="term" value="F:translation elongation factor activity"/>
    <property type="evidence" value="ECO:0007669"/>
    <property type="project" value="UniProtKB-UniRule"/>
</dbReference>
<evidence type="ECO:0000256" key="2">
    <source>
        <dbReference type="ARBA" id="ARBA00022917"/>
    </source>
</evidence>
<dbReference type="InterPro" id="IPR050802">
    <property type="entry name" value="EF-GSTs"/>
</dbReference>
<keyword evidence="2 4" id="KW-0648">Protein biosynthesis</keyword>
<evidence type="ECO:0000256" key="1">
    <source>
        <dbReference type="ARBA" id="ARBA00022768"/>
    </source>
</evidence>
<dbReference type="Pfam" id="PF00043">
    <property type="entry name" value="GST_C"/>
    <property type="match status" value="1"/>
</dbReference>
<feature type="compositionally biased region" description="Low complexity" evidence="6">
    <location>
        <begin position="185"/>
        <end position="194"/>
    </location>
</feature>
<evidence type="ECO:0000313" key="10">
    <source>
        <dbReference type="EMBL" id="TRY74973.1"/>
    </source>
</evidence>
<dbReference type="PROSITE" id="PS50040">
    <property type="entry name" value="EF1G_C"/>
    <property type="match status" value="1"/>
</dbReference>
<feature type="domain" description="GST C-terminal" evidence="9">
    <location>
        <begin position="36"/>
        <end position="164"/>
    </location>
</feature>
<evidence type="ECO:0000256" key="6">
    <source>
        <dbReference type="SAM" id="MobiDB-lite"/>
    </source>
</evidence>
<dbReference type="InterPro" id="IPR001662">
    <property type="entry name" value="EF1B_G_C"/>
</dbReference>
<proteinExistence type="inferred from homology"/>
<dbReference type="InterPro" id="IPR036249">
    <property type="entry name" value="Thioredoxin-like_sf"/>
</dbReference>
<dbReference type="FunFam" id="3.30.70.1010:FF:000001">
    <property type="entry name" value="Elongation factor 1-gamma 1"/>
    <property type="match status" value="1"/>
</dbReference>
<dbReference type="SFLD" id="SFLDG00358">
    <property type="entry name" value="Main_(cytGST)"/>
    <property type="match status" value="1"/>
</dbReference>
<dbReference type="EMBL" id="VCGU01000005">
    <property type="protein sequence ID" value="TRY74973.1"/>
    <property type="molecule type" value="Genomic_DNA"/>
</dbReference>
<name>A0A553PBC4_TIGCA</name>
<dbReference type="InterPro" id="IPR036282">
    <property type="entry name" value="Glutathione-S-Trfase_C_sf"/>
</dbReference>
<evidence type="ECO:0000259" key="9">
    <source>
        <dbReference type="PROSITE" id="PS50405"/>
    </source>
</evidence>
<dbReference type="Gene3D" id="3.40.30.10">
    <property type="entry name" value="Glutaredoxin"/>
    <property type="match status" value="1"/>
</dbReference>
<dbReference type="Gene3D" id="1.20.1050.10">
    <property type="match status" value="1"/>
</dbReference>
<feature type="compositionally biased region" description="Basic and acidic residues" evidence="6">
    <location>
        <begin position="169"/>
        <end position="181"/>
    </location>
</feature>
<evidence type="ECO:0000259" key="8">
    <source>
        <dbReference type="PROSITE" id="PS50404"/>
    </source>
</evidence>
<dbReference type="SUPFAM" id="SSF47616">
    <property type="entry name" value="GST C-terminal domain-like"/>
    <property type="match status" value="1"/>
</dbReference>
<dbReference type="OMA" id="TQYFSWT"/>
<dbReference type="InterPro" id="IPR040079">
    <property type="entry name" value="Glutathione_S-Trfase"/>
</dbReference>
<dbReference type="PROSITE" id="PS50405">
    <property type="entry name" value="GST_CTER"/>
    <property type="match status" value="1"/>
</dbReference>
<dbReference type="Proteomes" id="UP000318571">
    <property type="component" value="Chromosome 2"/>
</dbReference>
<evidence type="ECO:0000256" key="5">
    <source>
        <dbReference type="RuleBase" id="RU003494"/>
    </source>
</evidence>
<feature type="domain" description="EF-1-gamma C-terminal" evidence="7">
    <location>
        <begin position="205"/>
        <end position="364"/>
    </location>
</feature>
<feature type="region of interest" description="Disordered" evidence="6">
    <location>
        <begin position="168"/>
        <end position="214"/>
    </location>
</feature>
<accession>A0A553PBC4</accession>
<feature type="non-terminal residue" evidence="10">
    <location>
        <position position="1"/>
    </location>
</feature>
<comment type="caution">
    <text evidence="10">The sequence shown here is derived from an EMBL/GenBank/DDBJ whole genome shotgun (WGS) entry which is preliminary data.</text>
</comment>
<dbReference type="GO" id="GO:0005737">
    <property type="term" value="C:cytoplasm"/>
    <property type="evidence" value="ECO:0007669"/>
    <property type="project" value="TreeGrafter"/>
</dbReference>
<dbReference type="PROSITE" id="PS50404">
    <property type="entry name" value="GST_NTER"/>
    <property type="match status" value="1"/>
</dbReference>
<feature type="domain" description="GST N-terminal" evidence="8">
    <location>
        <begin position="1"/>
        <end position="35"/>
    </location>
</feature>
<evidence type="ECO:0000256" key="3">
    <source>
        <dbReference type="ARBA" id="ARBA00030426"/>
    </source>
</evidence>
<evidence type="ECO:0000256" key="4">
    <source>
        <dbReference type="PROSITE-ProRule" id="PRU00519"/>
    </source>
</evidence>
<keyword evidence="11" id="KW-1185">Reference proteome</keyword>